<dbReference type="RefSeq" id="WP_257316567.1">
    <property type="nucleotide sequence ID" value="NZ_JANFDG010000020.1"/>
</dbReference>
<feature type="compositionally biased region" description="Basic and acidic residues" evidence="1">
    <location>
        <begin position="67"/>
        <end position="84"/>
    </location>
</feature>
<accession>A0ABV7DP44</accession>
<sequence>MRHRTYAIGETVTLKADLFRSADSNRECRIVAILPADHGEAQYRIRLGSETYERRIVASDIEAPEATAEKAADDSMFERTKGEPWFKPSSIRIRK</sequence>
<gene>
    <name evidence="2" type="ORF">ACFOHH_22995</name>
</gene>
<comment type="caution">
    <text evidence="2">The sequence shown here is derived from an EMBL/GenBank/DDBJ whole genome shotgun (WGS) entry which is preliminary data.</text>
</comment>
<proteinExistence type="predicted"/>
<name>A0ABV7DP44_9HYPH</name>
<protein>
    <submittedName>
        <fullName evidence="2">Cold-shock protein</fullName>
    </submittedName>
</protein>
<organism evidence="2 3">
    <name type="scientific">Shinella pollutisoli</name>
    <dbReference type="NCBI Taxonomy" id="2250594"/>
    <lineage>
        <taxon>Bacteria</taxon>
        <taxon>Pseudomonadati</taxon>
        <taxon>Pseudomonadota</taxon>
        <taxon>Alphaproteobacteria</taxon>
        <taxon>Hyphomicrobiales</taxon>
        <taxon>Rhizobiaceae</taxon>
        <taxon>Shinella</taxon>
    </lineage>
</organism>
<keyword evidence="3" id="KW-1185">Reference proteome</keyword>
<evidence type="ECO:0000313" key="3">
    <source>
        <dbReference type="Proteomes" id="UP001595377"/>
    </source>
</evidence>
<dbReference type="EMBL" id="JBHRSP010000043">
    <property type="protein sequence ID" value="MFC3075998.1"/>
    <property type="molecule type" value="Genomic_DNA"/>
</dbReference>
<reference evidence="3" key="1">
    <citation type="journal article" date="2019" name="Int. J. Syst. Evol. Microbiol.">
        <title>The Global Catalogue of Microorganisms (GCM) 10K type strain sequencing project: providing services to taxonomists for standard genome sequencing and annotation.</title>
        <authorList>
            <consortium name="The Broad Institute Genomics Platform"/>
            <consortium name="The Broad Institute Genome Sequencing Center for Infectious Disease"/>
            <person name="Wu L."/>
            <person name="Ma J."/>
        </authorList>
    </citation>
    <scope>NUCLEOTIDE SEQUENCE [LARGE SCALE GENOMIC DNA]</scope>
    <source>
        <strain evidence="3">KCTC 52677</strain>
    </source>
</reference>
<evidence type="ECO:0000256" key="1">
    <source>
        <dbReference type="SAM" id="MobiDB-lite"/>
    </source>
</evidence>
<feature type="region of interest" description="Disordered" evidence="1">
    <location>
        <begin position="65"/>
        <end position="95"/>
    </location>
</feature>
<dbReference type="Proteomes" id="UP001595377">
    <property type="component" value="Unassembled WGS sequence"/>
</dbReference>
<evidence type="ECO:0000313" key="2">
    <source>
        <dbReference type="EMBL" id="MFC3075998.1"/>
    </source>
</evidence>